<dbReference type="Proteomes" id="UP000249402">
    <property type="component" value="Unassembled WGS sequence"/>
</dbReference>
<protein>
    <submittedName>
        <fullName evidence="2">Uncharacterized protein</fullName>
    </submittedName>
</protein>
<dbReference type="EMBL" id="KZ824461">
    <property type="protein sequence ID" value="RAK97646.1"/>
    <property type="molecule type" value="Genomic_DNA"/>
</dbReference>
<reference evidence="2 3" key="1">
    <citation type="submission" date="2018-02" db="EMBL/GenBank/DDBJ databases">
        <title>The genomes of Aspergillus section Nigri reveals drivers in fungal speciation.</title>
        <authorList>
            <consortium name="DOE Joint Genome Institute"/>
            <person name="Vesth T.C."/>
            <person name="Nybo J."/>
            <person name="Theobald S."/>
            <person name="Brandl J."/>
            <person name="Frisvad J.C."/>
            <person name="Nielsen K.F."/>
            <person name="Lyhne E.K."/>
            <person name="Kogle M.E."/>
            <person name="Kuo A."/>
            <person name="Riley R."/>
            <person name="Clum A."/>
            <person name="Nolan M."/>
            <person name="Lipzen A."/>
            <person name="Salamov A."/>
            <person name="Henrissat B."/>
            <person name="Wiebenga A."/>
            <person name="De vries R.P."/>
            <person name="Grigoriev I.V."/>
            <person name="Mortensen U.H."/>
            <person name="Andersen M.R."/>
            <person name="Baker S.E."/>
        </authorList>
    </citation>
    <scope>NUCLEOTIDE SEQUENCE [LARGE SCALE GENOMIC DNA]</scope>
    <source>
        <strain evidence="2 3">CBS 121593</strain>
    </source>
</reference>
<accession>A0A395GQI9</accession>
<evidence type="ECO:0000313" key="3">
    <source>
        <dbReference type="Proteomes" id="UP000249402"/>
    </source>
</evidence>
<evidence type="ECO:0000313" key="2">
    <source>
        <dbReference type="EMBL" id="RAK97646.1"/>
    </source>
</evidence>
<organism evidence="2 3">
    <name type="scientific">Aspergillus ibericus CBS 121593</name>
    <dbReference type="NCBI Taxonomy" id="1448316"/>
    <lineage>
        <taxon>Eukaryota</taxon>
        <taxon>Fungi</taxon>
        <taxon>Dikarya</taxon>
        <taxon>Ascomycota</taxon>
        <taxon>Pezizomycotina</taxon>
        <taxon>Eurotiomycetes</taxon>
        <taxon>Eurotiomycetidae</taxon>
        <taxon>Eurotiales</taxon>
        <taxon>Aspergillaceae</taxon>
        <taxon>Aspergillus</taxon>
        <taxon>Aspergillus subgen. Circumdati</taxon>
    </lineage>
</organism>
<keyword evidence="1" id="KW-0472">Membrane</keyword>
<gene>
    <name evidence="2" type="ORF">BO80DRAFT_188797</name>
</gene>
<sequence>MYHPPLQGDLYSMYDVFWLDWIGVFYLVWFRDDVSCGLWIVDFGCDAWEGWGFVCYV</sequence>
<feature type="transmembrane region" description="Helical" evidence="1">
    <location>
        <begin position="12"/>
        <end position="30"/>
    </location>
</feature>
<dbReference type="VEuPathDB" id="FungiDB:BO80DRAFT_188797"/>
<evidence type="ECO:0000256" key="1">
    <source>
        <dbReference type="SAM" id="Phobius"/>
    </source>
</evidence>
<feature type="non-terminal residue" evidence="2">
    <location>
        <position position="57"/>
    </location>
</feature>
<name>A0A395GQI9_9EURO</name>
<keyword evidence="1" id="KW-1133">Transmembrane helix</keyword>
<dbReference type="AlphaFoldDB" id="A0A395GQI9"/>
<proteinExistence type="predicted"/>
<keyword evidence="1" id="KW-0812">Transmembrane</keyword>
<keyword evidence="3" id="KW-1185">Reference proteome</keyword>